<keyword evidence="1" id="KW-0067">ATP-binding</keyword>
<dbReference type="EMBL" id="PGTN01000123">
    <property type="protein sequence ID" value="PJF46617.1"/>
    <property type="molecule type" value="Genomic_DNA"/>
</dbReference>
<dbReference type="Proteomes" id="UP000230790">
    <property type="component" value="Unassembled WGS sequence"/>
</dbReference>
<proteinExistence type="predicted"/>
<dbReference type="AlphaFoldDB" id="A0A2M8Q9Y9"/>
<evidence type="ECO:0000313" key="2">
    <source>
        <dbReference type="Proteomes" id="UP000230790"/>
    </source>
</evidence>
<keyword evidence="1" id="KW-0547">Nucleotide-binding</keyword>
<protein>
    <submittedName>
        <fullName evidence="1">Oligopeptide ABC transporter ATP-binding protein</fullName>
    </submittedName>
</protein>
<comment type="caution">
    <text evidence="1">The sequence shown here is derived from an EMBL/GenBank/DDBJ whole genome shotgun (WGS) entry which is preliminary data.</text>
</comment>
<reference evidence="1 2" key="1">
    <citation type="submission" date="2017-11" db="EMBL/GenBank/DDBJ databases">
        <title>Evolution of Phototrophy in the Chloroflexi Phylum Driven by Horizontal Gene Transfer.</title>
        <authorList>
            <person name="Ward L.M."/>
            <person name="Hemp J."/>
            <person name="Shih P.M."/>
            <person name="Mcglynn S.E."/>
            <person name="Fischer W."/>
        </authorList>
    </citation>
    <scope>NUCLEOTIDE SEQUENCE [LARGE SCALE GENOMIC DNA]</scope>
    <source>
        <strain evidence="1">JP3_7</strain>
    </source>
</reference>
<evidence type="ECO:0000313" key="1">
    <source>
        <dbReference type="EMBL" id="PJF46617.1"/>
    </source>
</evidence>
<organism evidence="1 2">
    <name type="scientific">Candidatus Thermofonsia Clade 3 bacterium</name>
    <dbReference type="NCBI Taxonomy" id="2364212"/>
    <lineage>
        <taxon>Bacteria</taxon>
        <taxon>Bacillati</taxon>
        <taxon>Chloroflexota</taxon>
        <taxon>Candidatus Thermofontia</taxon>
        <taxon>Candidatus Thermofonsia Clade 3</taxon>
    </lineage>
</organism>
<dbReference type="GO" id="GO:0005524">
    <property type="term" value="F:ATP binding"/>
    <property type="evidence" value="ECO:0007669"/>
    <property type="project" value="UniProtKB-KW"/>
</dbReference>
<gene>
    <name evidence="1" type="ORF">CUN48_12870</name>
</gene>
<accession>A0A2M8Q9Y9</accession>
<name>A0A2M8Q9Y9_9CHLR</name>
<feature type="non-terminal residue" evidence="1">
    <location>
        <position position="1"/>
    </location>
</feature>
<sequence length="42" mass="4532">HPRCPLFEEGLCEVSVPPLADMGEGTRVACHVVARERAKEAA</sequence>